<dbReference type="PANTHER" id="PTHR38530">
    <property type="entry name" value="OS06G0468300 PROTEIN"/>
    <property type="match status" value="1"/>
</dbReference>
<feature type="region of interest" description="Disordered" evidence="1">
    <location>
        <begin position="350"/>
        <end position="372"/>
    </location>
</feature>
<organism evidence="2 3">
    <name type="scientific">Phaseolus vulgaris</name>
    <name type="common">Kidney bean</name>
    <name type="synonym">French bean</name>
    <dbReference type="NCBI Taxonomy" id="3885"/>
    <lineage>
        <taxon>Eukaryota</taxon>
        <taxon>Viridiplantae</taxon>
        <taxon>Streptophyta</taxon>
        <taxon>Embryophyta</taxon>
        <taxon>Tracheophyta</taxon>
        <taxon>Spermatophyta</taxon>
        <taxon>Magnoliopsida</taxon>
        <taxon>eudicotyledons</taxon>
        <taxon>Gunneridae</taxon>
        <taxon>Pentapetalae</taxon>
        <taxon>rosids</taxon>
        <taxon>fabids</taxon>
        <taxon>Fabales</taxon>
        <taxon>Fabaceae</taxon>
        <taxon>Papilionoideae</taxon>
        <taxon>50 kb inversion clade</taxon>
        <taxon>NPAAA clade</taxon>
        <taxon>indigoferoid/millettioid clade</taxon>
        <taxon>Phaseoleae</taxon>
        <taxon>Phaseolus</taxon>
    </lineage>
</organism>
<accession>V7BR18</accession>
<dbReference type="OMA" id="LTECHAC"/>
<feature type="compositionally biased region" description="Basic and acidic residues" evidence="1">
    <location>
        <begin position="352"/>
        <end position="361"/>
    </location>
</feature>
<gene>
    <name evidence="2" type="ORF">PHAVU_006G209200g</name>
</gene>
<evidence type="ECO:0000313" key="2">
    <source>
        <dbReference type="EMBL" id="ESW20437.1"/>
    </source>
</evidence>
<dbReference type="Gramene" id="ESW20437">
    <property type="protein sequence ID" value="ESW20437"/>
    <property type="gene ID" value="PHAVU_006G209200g"/>
</dbReference>
<feature type="region of interest" description="Disordered" evidence="1">
    <location>
        <begin position="1"/>
        <end position="34"/>
    </location>
</feature>
<proteinExistence type="predicted"/>
<keyword evidence="3" id="KW-1185">Reference proteome</keyword>
<dbReference type="eggNOG" id="ENOG502RYZD">
    <property type="taxonomic scope" value="Eukaryota"/>
</dbReference>
<protein>
    <submittedName>
        <fullName evidence="2">Uncharacterized protein</fullName>
    </submittedName>
</protein>
<dbReference type="STRING" id="3885.V7BR18"/>
<sequence length="439" mass="48683">MGVSPAMKLLESKERTEEQPESSENPSDSVPQNKKTRDLPNLTECHACGFKVDVCSGKNRLRTLYSEWRVVLLCKKCFVSVESSQICSYCFSGMSLESYRCNQCQHSVHKTCFLKYKNAPPWSYASMGSEFSVCVDCWIPKHLEISRRRKRRVMGDENGRIILEKGSSRVLPGGNLARSMEDLVEDAKREVGEKVEAAARAREGAVKKALVARRAVEIAKNALSLVANGEESSLNPPPKREAFKVLDGSELTFELHPEFNTLPRISKSCCLLNTSFLDAPKRLSPSVDSSCKTSNSRNADYRDKHEVSCDNKLLADSCKSLCEPLVSVGTLDSGSSTGLNLLCMGRSGMETGSKDGERTAESDGEGIGEELQKEGEGSCSDRIINLSEDSCMELDRKQADSALHRVKRCNGQPDRYFLKYSRRNCSLKSKIVISEPKIC</sequence>
<dbReference type="Proteomes" id="UP000000226">
    <property type="component" value="Chromosome 6"/>
</dbReference>
<dbReference type="OrthoDB" id="730111at2759"/>
<reference evidence="3" key="1">
    <citation type="journal article" date="2014" name="Nat. Genet.">
        <title>A reference genome for common bean and genome-wide analysis of dual domestications.</title>
        <authorList>
            <person name="Schmutz J."/>
            <person name="McClean P.E."/>
            <person name="Mamidi S."/>
            <person name="Wu G.A."/>
            <person name="Cannon S.B."/>
            <person name="Grimwood J."/>
            <person name="Jenkins J."/>
            <person name="Shu S."/>
            <person name="Song Q."/>
            <person name="Chavarro C."/>
            <person name="Torres-Torres M."/>
            <person name="Geffroy V."/>
            <person name="Moghaddam S.M."/>
            <person name="Gao D."/>
            <person name="Abernathy B."/>
            <person name="Barry K."/>
            <person name="Blair M."/>
            <person name="Brick M.A."/>
            <person name="Chovatia M."/>
            <person name="Gepts P."/>
            <person name="Goodstein D.M."/>
            <person name="Gonzales M."/>
            <person name="Hellsten U."/>
            <person name="Hyten D.L."/>
            <person name="Jia G."/>
            <person name="Kelly J.D."/>
            <person name="Kudrna D."/>
            <person name="Lee R."/>
            <person name="Richard M.M."/>
            <person name="Miklas P.N."/>
            <person name="Osorno J.M."/>
            <person name="Rodrigues J."/>
            <person name="Thareau V."/>
            <person name="Urrea C.A."/>
            <person name="Wang M."/>
            <person name="Yu Y."/>
            <person name="Zhang M."/>
            <person name="Wing R.A."/>
            <person name="Cregan P.B."/>
            <person name="Rokhsar D.S."/>
            <person name="Jackson S.A."/>
        </authorList>
    </citation>
    <scope>NUCLEOTIDE SEQUENCE [LARGE SCALE GENOMIC DNA]</scope>
    <source>
        <strain evidence="3">cv. G19833</strain>
    </source>
</reference>
<feature type="compositionally biased region" description="Polar residues" evidence="1">
    <location>
        <begin position="22"/>
        <end position="33"/>
    </location>
</feature>
<evidence type="ECO:0000313" key="3">
    <source>
        <dbReference type="Proteomes" id="UP000000226"/>
    </source>
</evidence>
<name>V7BR18_PHAVU</name>
<dbReference type="EMBL" id="CM002293">
    <property type="protein sequence ID" value="ESW20437.1"/>
    <property type="molecule type" value="Genomic_DNA"/>
</dbReference>
<dbReference type="AlphaFoldDB" id="V7BR18"/>
<evidence type="ECO:0000256" key="1">
    <source>
        <dbReference type="SAM" id="MobiDB-lite"/>
    </source>
</evidence>